<evidence type="ECO:0000259" key="6">
    <source>
        <dbReference type="PROSITE" id="PS50865"/>
    </source>
</evidence>
<dbReference type="EMBL" id="QZWG01000009">
    <property type="protein sequence ID" value="RZB91165.1"/>
    <property type="molecule type" value="Genomic_DNA"/>
</dbReference>
<accession>A0A445IYD5</accession>
<dbReference type="InterPro" id="IPR002893">
    <property type="entry name" value="Znf_MYND"/>
</dbReference>
<comment type="caution">
    <text evidence="7">The sequence shown here is derived from an EMBL/GenBank/DDBJ whole genome shotgun (WGS) entry which is preliminary data.</text>
</comment>
<gene>
    <name evidence="7" type="ORF">D0Y65_023529</name>
</gene>
<feature type="domain" description="MYND-type" evidence="6">
    <location>
        <begin position="138"/>
        <end position="176"/>
    </location>
</feature>
<dbReference type="GO" id="GO:0008270">
    <property type="term" value="F:zinc ion binding"/>
    <property type="evidence" value="ECO:0007669"/>
    <property type="project" value="UniProtKB-KW"/>
</dbReference>
<organism evidence="7 8">
    <name type="scientific">Glycine soja</name>
    <name type="common">Wild soybean</name>
    <dbReference type="NCBI Taxonomy" id="3848"/>
    <lineage>
        <taxon>Eukaryota</taxon>
        <taxon>Viridiplantae</taxon>
        <taxon>Streptophyta</taxon>
        <taxon>Embryophyta</taxon>
        <taxon>Tracheophyta</taxon>
        <taxon>Spermatophyta</taxon>
        <taxon>Magnoliopsida</taxon>
        <taxon>eudicotyledons</taxon>
        <taxon>Gunneridae</taxon>
        <taxon>Pentapetalae</taxon>
        <taxon>rosids</taxon>
        <taxon>fabids</taxon>
        <taxon>Fabales</taxon>
        <taxon>Fabaceae</taxon>
        <taxon>Papilionoideae</taxon>
        <taxon>50 kb inversion clade</taxon>
        <taxon>NPAAA clade</taxon>
        <taxon>indigoferoid/millettioid clade</taxon>
        <taxon>Phaseoleae</taxon>
        <taxon>Glycine</taxon>
        <taxon>Glycine subgen. Soja</taxon>
    </lineage>
</organism>
<dbReference type="PROSITE" id="PS50865">
    <property type="entry name" value="ZF_MYND_2"/>
    <property type="match status" value="1"/>
</dbReference>
<dbReference type="Proteomes" id="UP000289340">
    <property type="component" value="Chromosome 9"/>
</dbReference>
<evidence type="ECO:0000313" key="8">
    <source>
        <dbReference type="Proteomes" id="UP000289340"/>
    </source>
</evidence>
<evidence type="ECO:0000256" key="3">
    <source>
        <dbReference type="ARBA" id="ARBA00022833"/>
    </source>
</evidence>
<dbReference type="Gene3D" id="6.10.140.2220">
    <property type="match status" value="1"/>
</dbReference>
<evidence type="ECO:0000256" key="1">
    <source>
        <dbReference type="ARBA" id="ARBA00022723"/>
    </source>
</evidence>
<keyword evidence="8" id="KW-1185">Reference proteome</keyword>
<dbReference type="SUPFAM" id="SSF144232">
    <property type="entry name" value="HIT/MYND zinc finger-like"/>
    <property type="match status" value="1"/>
</dbReference>
<dbReference type="GO" id="GO:0005737">
    <property type="term" value="C:cytoplasm"/>
    <property type="evidence" value="ECO:0007669"/>
    <property type="project" value="InterPro"/>
</dbReference>
<dbReference type="Pfam" id="PF01753">
    <property type="entry name" value="zf-MYND"/>
    <property type="match status" value="1"/>
</dbReference>
<evidence type="ECO:0000256" key="2">
    <source>
        <dbReference type="ARBA" id="ARBA00022771"/>
    </source>
</evidence>
<feature type="compositionally biased region" description="Acidic residues" evidence="5">
    <location>
        <begin position="19"/>
        <end position="39"/>
    </location>
</feature>
<keyword evidence="3" id="KW-0862">Zinc</keyword>
<proteinExistence type="predicted"/>
<keyword evidence="2 4" id="KW-0863">Zinc-finger</keyword>
<dbReference type="PANTHER" id="PTHR12298">
    <property type="entry name" value="PCDC2 PROGRAMMED CELL DEATH PROTEIN 2 -RELATED"/>
    <property type="match status" value="1"/>
</dbReference>
<dbReference type="Pfam" id="PF04194">
    <property type="entry name" value="PDCD2_C"/>
    <property type="match status" value="1"/>
</dbReference>
<reference evidence="7 8" key="1">
    <citation type="submission" date="2018-09" db="EMBL/GenBank/DDBJ databases">
        <title>A high-quality reference genome of wild soybean provides a powerful tool to mine soybean genomes.</title>
        <authorList>
            <person name="Xie M."/>
            <person name="Chung C.Y.L."/>
            <person name="Li M.-W."/>
            <person name="Wong F.-L."/>
            <person name="Chan T.-F."/>
            <person name="Lam H.-M."/>
        </authorList>
    </citation>
    <scope>NUCLEOTIDE SEQUENCE [LARGE SCALE GENOMIC DNA]</scope>
    <source>
        <strain evidence="8">cv. W05</strain>
        <tissue evidence="7">Hypocotyl of etiolated seedlings</tissue>
    </source>
</reference>
<name>A0A445IYD5_GLYSO</name>
<sequence length="368" mass="42056">MDTDATGDPVDKLKAIQNDDVEYQDEDDDFDDEEEEEDDPITLGFVDKPKNEWSLRRQYFPSKTGGVPGDHLCVTFVEILYNSCFRDQHEQWKRHPEKPSRSVKVFRCQLPRINPFYSPECPQYNESHEPAGSGAALCDWCGTWKGDKLCSSCRQARYCSEKHQAMSWRTGHKTACQQMKVSSPVFGPNKSGTTSLESHKVGSKNLWPEFEISIEDESEYNRDISEENSLANSLISRNRNDDTMNSLMDNFKGDDDKKSWASFQERIAEAPEQVLRYYRNTNAKPIWPVSSGRPSNADIPKCSYCSGPMSCEFQILPQLLYYFGVDNEVDSLDWASIVVYACEASCEASLPYKNEFAWVQIYSLSTTL</sequence>
<protein>
    <submittedName>
        <fullName evidence="7">Programmed cell death protein 2 isoform D</fullName>
    </submittedName>
</protein>
<feature type="region of interest" description="Disordered" evidence="5">
    <location>
        <begin position="1"/>
        <end position="39"/>
    </location>
</feature>
<evidence type="ECO:0000256" key="4">
    <source>
        <dbReference type="PROSITE-ProRule" id="PRU00134"/>
    </source>
</evidence>
<evidence type="ECO:0000313" key="7">
    <source>
        <dbReference type="EMBL" id="RZB91165.1"/>
    </source>
</evidence>
<evidence type="ECO:0000256" key="5">
    <source>
        <dbReference type="SAM" id="MobiDB-lite"/>
    </source>
</evidence>
<dbReference type="PROSITE" id="PS01360">
    <property type="entry name" value="ZF_MYND_1"/>
    <property type="match status" value="1"/>
</dbReference>
<dbReference type="PANTHER" id="PTHR12298:SF4">
    <property type="entry name" value="PROGRAMMED CELL DEATH PROTEIN 2"/>
    <property type="match status" value="1"/>
</dbReference>
<keyword evidence="1" id="KW-0479">Metal-binding</keyword>
<dbReference type="InterPro" id="IPR007320">
    <property type="entry name" value="PDCD2_C"/>
</dbReference>
<dbReference type="AlphaFoldDB" id="A0A445IYD5"/>